<dbReference type="Proteomes" id="UP001314263">
    <property type="component" value="Unassembled WGS sequence"/>
</dbReference>
<protein>
    <recommendedName>
        <fullName evidence="1">FAD dependent oxidoreductase domain-containing protein</fullName>
    </recommendedName>
</protein>
<gene>
    <name evidence="2" type="ORF">CVIRNUC_006408</name>
</gene>
<evidence type="ECO:0000313" key="3">
    <source>
        <dbReference type="Proteomes" id="UP001314263"/>
    </source>
</evidence>
<dbReference type="GO" id="GO:0005737">
    <property type="term" value="C:cytoplasm"/>
    <property type="evidence" value="ECO:0007669"/>
    <property type="project" value="TreeGrafter"/>
</dbReference>
<keyword evidence="3" id="KW-1185">Reference proteome</keyword>
<dbReference type="Gene3D" id="3.30.9.10">
    <property type="entry name" value="D-Amino Acid Oxidase, subunit A, domain 2"/>
    <property type="match status" value="1"/>
</dbReference>
<dbReference type="Gene3D" id="3.50.50.60">
    <property type="entry name" value="FAD/NAD(P)-binding domain"/>
    <property type="match status" value="1"/>
</dbReference>
<dbReference type="Pfam" id="PF01266">
    <property type="entry name" value="DAO"/>
    <property type="match status" value="1"/>
</dbReference>
<dbReference type="AlphaFoldDB" id="A0AAV1I790"/>
<comment type="caution">
    <text evidence="2">The sequence shown here is derived from an EMBL/GenBank/DDBJ whole genome shotgun (WGS) entry which is preliminary data.</text>
</comment>
<dbReference type="InterPro" id="IPR006076">
    <property type="entry name" value="FAD-dep_OxRdtase"/>
</dbReference>
<dbReference type="InterPro" id="IPR036188">
    <property type="entry name" value="FAD/NAD-bd_sf"/>
</dbReference>
<dbReference type="PANTHER" id="PTHR13847">
    <property type="entry name" value="SARCOSINE DEHYDROGENASE-RELATED"/>
    <property type="match status" value="1"/>
</dbReference>
<dbReference type="EMBL" id="CAUYUE010000008">
    <property type="protein sequence ID" value="CAK0783209.1"/>
    <property type="molecule type" value="Genomic_DNA"/>
</dbReference>
<proteinExistence type="predicted"/>
<name>A0AAV1I790_9CHLO</name>
<dbReference type="SUPFAM" id="SSF51905">
    <property type="entry name" value="FAD/NAD(P)-binding domain"/>
    <property type="match status" value="1"/>
</dbReference>
<reference evidence="2 3" key="1">
    <citation type="submission" date="2023-10" db="EMBL/GenBank/DDBJ databases">
        <authorList>
            <person name="Maclean D."/>
            <person name="Macfadyen A."/>
        </authorList>
    </citation>
    <scope>NUCLEOTIDE SEQUENCE [LARGE SCALE GENOMIC DNA]</scope>
</reference>
<organism evidence="2 3">
    <name type="scientific">Coccomyxa viridis</name>
    <dbReference type="NCBI Taxonomy" id="1274662"/>
    <lineage>
        <taxon>Eukaryota</taxon>
        <taxon>Viridiplantae</taxon>
        <taxon>Chlorophyta</taxon>
        <taxon>core chlorophytes</taxon>
        <taxon>Trebouxiophyceae</taxon>
        <taxon>Trebouxiophyceae incertae sedis</taxon>
        <taxon>Coccomyxaceae</taxon>
        <taxon>Coccomyxa</taxon>
    </lineage>
</organism>
<dbReference type="PANTHER" id="PTHR13847:SF281">
    <property type="entry name" value="FAD DEPENDENT OXIDOREDUCTASE DOMAIN-CONTAINING PROTEIN"/>
    <property type="match status" value="1"/>
</dbReference>
<sequence length="318" mass="35015">MLWNDDYLHQIEGDFGDKTAQLVAQSHQTAIDTLEQTITSEGIDCGWKRVDGYLFPASGDQKDFDHLDKEMSAYIRAGLTDVKKVSLDGSPGVGGIKEALKFPGCGQFQPLAYLQGLAKAVEKHGGRIHENTRVMSTEKTEVKTKDGKIVGTPNVVLATSSPLHHNLAIHSRQHPYRTYAVGLKISQDGWQEGLYWDTAEPFHHVRAAKDEDAGLVLIVGGEDHNTGIKPSEYEDKYAKLEQWARSRWSSTQERMFAWSAEVYRPIDSLHLLGEDPVIPQGGGAKCYVATGDSRQGDRLLRLAAQACCAAVARAPVLC</sequence>
<evidence type="ECO:0000313" key="2">
    <source>
        <dbReference type="EMBL" id="CAK0783209.1"/>
    </source>
</evidence>
<evidence type="ECO:0000259" key="1">
    <source>
        <dbReference type="Pfam" id="PF01266"/>
    </source>
</evidence>
<accession>A0AAV1I790</accession>
<feature type="domain" description="FAD dependent oxidoreductase" evidence="1">
    <location>
        <begin position="23"/>
        <end position="296"/>
    </location>
</feature>